<reference evidence="2 3" key="1">
    <citation type="submission" date="2019-12" db="EMBL/GenBank/DDBJ databases">
        <authorList>
            <person name="Kun Z."/>
        </authorList>
    </citation>
    <scope>NUCLEOTIDE SEQUENCE [LARGE SCALE GENOMIC DNA]</scope>
    <source>
        <strain evidence="2 3">YIM 123512</strain>
    </source>
</reference>
<dbReference type="Pfam" id="PF12706">
    <property type="entry name" value="Lactamase_B_2"/>
    <property type="match status" value="1"/>
</dbReference>
<dbReference type="SUPFAM" id="SSF56281">
    <property type="entry name" value="Metallo-hydrolase/oxidoreductase"/>
    <property type="match status" value="1"/>
</dbReference>
<dbReference type="PANTHER" id="PTHR46018:SF4">
    <property type="entry name" value="METALLO-HYDROLASE YHFI-RELATED"/>
    <property type="match status" value="1"/>
</dbReference>
<organism evidence="2 3">
    <name type="scientific">Nocardioides flavescens</name>
    <dbReference type="NCBI Taxonomy" id="2691959"/>
    <lineage>
        <taxon>Bacteria</taxon>
        <taxon>Bacillati</taxon>
        <taxon>Actinomycetota</taxon>
        <taxon>Actinomycetes</taxon>
        <taxon>Propionibacteriales</taxon>
        <taxon>Nocardioidaceae</taxon>
        <taxon>Nocardioides</taxon>
    </lineage>
</organism>
<sequence>MKLTVIGCSGSFPGPDSAASCYLLEAEHDDGTGARTWRVLLDLGSGALGVLQRYADPLAVDAVLLSHLHADHCLDFSGYYVMRKYHPDGAQPRIPVHGPSDTPGRLARGYDLPEDPGMSEEFDFVSWAPGAPVEVGPFTVEAFPVEHPVEAYGLRVSADGRTVAYTGDTAVCDALAPLADGVDLLLAEASFRHGDDNPPGIHLTGRDCGELAASAGVGRLVITHVPPWHDAEAMLAEATEVWDGSAELARTGAVYDL</sequence>
<dbReference type="InterPro" id="IPR001279">
    <property type="entry name" value="Metallo-B-lactamas"/>
</dbReference>
<evidence type="ECO:0000259" key="1">
    <source>
        <dbReference type="SMART" id="SM00849"/>
    </source>
</evidence>
<dbReference type="Gene3D" id="3.60.15.10">
    <property type="entry name" value="Ribonuclease Z/Hydroxyacylglutathione hydrolase-like"/>
    <property type="match status" value="1"/>
</dbReference>
<accession>A0A6L7EXH8</accession>
<proteinExistence type="predicted"/>
<feature type="domain" description="Metallo-beta-lactamase" evidence="1">
    <location>
        <begin position="18"/>
        <end position="206"/>
    </location>
</feature>
<keyword evidence="2" id="KW-0378">Hydrolase</keyword>
<dbReference type="SMART" id="SM00849">
    <property type="entry name" value="Lactamase_B"/>
    <property type="match status" value="1"/>
</dbReference>
<dbReference type="GO" id="GO:0042781">
    <property type="term" value="F:3'-tRNA processing endoribonuclease activity"/>
    <property type="evidence" value="ECO:0007669"/>
    <property type="project" value="TreeGrafter"/>
</dbReference>
<protein>
    <submittedName>
        <fullName evidence="2">MBL fold metallo-hydrolase</fullName>
    </submittedName>
</protein>
<keyword evidence="3" id="KW-1185">Reference proteome</keyword>
<comment type="caution">
    <text evidence="2">The sequence shown here is derived from an EMBL/GenBank/DDBJ whole genome shotgun (WGS) entry which is preliminary data.</text>
</comment>
<evidence type="ECO:0000313" key="2">
    <source>
        <dbReference type="EMBL" id="MXG88371.1"/>
    </source>
</evidence>
<dbReference type="EMBL" id="WUEK01000001">
    <property type="protein sequence ID" value="MXG88371.1"/>
    <property type="molecule type" value="Genomic_DNA"/>
</dbReference>
<name>A0A6L7EXH8_9ACTN</name>
<dbReference type="InterPro" id="IPR036866">
    <property type="entry name" value="RibonucZ/Hydroxyglut_hydro"/>
</dbReference>
<dbReference type="AlphaFoldDB" id="A0A6L7EXH8"/>
<gene>
    <name evidence="2" type="ORF">GRQ65_02270</name>
</gene>
<dbReference type="CDD" id="cd07716">
    <property type="entry name" value="RNaseZ_short-form-like_MBL-fold"/>
    <property type="match status" value="1"/>
</dbReference>
<dbReference type="PANTHER" id="PTHR46018">
    <property type="entry name" value="ZINC PHOSPHODIESTERASE ELAC PROTEIN 1"/>
    <property type="match status" value="1"/>
</dbReference>
<dbReference type="RefSeq" id="WP_160874692.1">
    <property type="nucleotide sequence ID" value="NZ_WUEK01000001.1"/>
</dbReference>
<evidence type="ECO:0000313" key="3">
    <source>
        <dbReference type="Proteomes" id="UP000473325"/>
    </source>
</evidence>
<dbReference type="Proteomes" id="UP000473325">
    <property type="component" value="Unassembled WGS sequence"/>
</dbReference>